<dbReference type="EMBL" id="JBBXJM010000002">
    <property type="protein sequence ID" value="KAL1411783.1"/>
    <property type="molecule type" value="Genomic_DNA"/>
</dbReference>
<sequence length="247" mass="27313">MSKRDASSDLTADDGEGTNKKQRTDSAHDATGSDFKLVSSDGKEFNIGRHLLLTASPVFRDMLAIGGGPPELALTDTEIETGDTLEAFFTLAIQYKWPWDAVHIDRLVKLIRFLQKYECSSCLYLIRVHMERGLFGGTSFAGAPTVTAVDCIIVGSVMDNPDIPVFQHMLATTRGPPELTLTHPEIETIIDGFLTLVKDFELPWGEIHIARLLNLGLFRNASVCAQTLPYRLWCLVPCDYLNALARA</sequence>
<feature type="region of interest" description="Disordered" evidence="1">
    <location>
        <begin position="1"/>
        <end position="32"/>
    </location>
</feature>
<organism evidence="2 3">
    <name type="scientific">Vanrija albida</name>
    <dbReference type="NCBI Taxonomy" id="181172"/>
    <lineage>
        <taxon>Eukaryota</taxon>
        <taxon>Fungi</taxon>
        <taxon>Dikarya</taxon>
        <taxon>Basidiomycota</taxon>
        <taxon>Agaricomycotina</taxon>
        <taxon>Tremellomycetes</taxon>
        <taxon>Trichosporonales</taxon>
        <taxon>Trichosporonaceae</taxon>
        <taxon>Vanrija</taxon>
    </lineage>
</organism>
<reference evidence="2 3" key="1">
    <citation type="submission" date="2023-08" db="EMBL/GenBank/DDBJ databases">
        <title>Annotated Genome Sequence of Vanrija albida AlHP1.</title>
        <authorList>
            <person name="Herzog R."/>
        </authorList>
    </citation>
    <scope>NUCLEOTIDE SEQUENCE [LARGE SCALE GENOMIC DNA]</scope>
    <source>
        <strain evidence="2 3">AlHP1</strain>
    </source>
</reference>
<dbReference type="GeneID" id="95983793"/>
<dbReference type="Proteomes" id="UP001565368">
    <property type="component" value="Unassembled WGS sequence"/>
</dbReference>
<gene>
    <name evidence="2" type="ORF">Q8F55_002750</name>
</gene>
<comment type="caution">
    <text evidence="2">The sequence shown here is derived from an EMBL/GenBank/DDBJ whole genome shotgun (WGS) entry which is preliminary data.</text>
</comment>
<accession>A0ABR3QBP3</accession>
<evidence type="ECO:0000313" key="3">
    <source>
        <dbReference type="Proteomes" id="UP001565368"/>
    </source>
</evidence>
<name>A0ABR3QBP3_9TREE</name>
<keyword evidence="3" id="KW-1185">Reference proteome</keyword>
<proteinExistence type="predicted"/>
<evidence type="ECO:0008006" key="4">
    <source>
        <dbReference type="Google" id="ProtNLM"/>
    </source>
</evidence>
<dbReference type="RefSeq" id="XP_069211727.1">
    <property type="nucleotide sequence ID" value="XM_069351341.1"/>
</dbReference>
<evidence type="ECO:0000313" key="2">
    <source>
        <dbReference type="EMBL" id="KAL1411783.1"/>
    </source>
</evidence>
<feature type="compositionally biased region" description="Basic and acidic residues" evidence="1">
    <location>
        <begin position="17"/>
        <end position="28"/>
    </location>
</feature>
<evidence type="ECO:0000256" key="1">
    <source>
        <dbReference type="SAM" id="MobiDB-lite"/>
    </source>
</evidence>
<protein>
    <recommendedName>
        <fullName evidence="4">BTB domain-containing protein</fullName>
    </recommendedName>
</protein>